<keyword evidence="3" id="KW-1185">Reference proteome</keyword>
<dbReference type="EMBL" id="FMTP01000011">
    <property type="protein sequence ID" value="SCW96136.1"/>
    <property type="molecule type" value="Genomic_DNA"/>
</dbReference>
<protein>
    <submittedName>
        <fullName evidence="2">Uncharacterized protein</fullName>
    </submittedName>
</protein>
<dbReference type="Proteomes" id="UP000198889">
    <property type="component" value="Unassembled WGS sequence"/>
</dbReference>
<organism evidence="2 3">
    <name type="scientific">Ancylobacter rudongensis</name>
    <dbReference type="NCBI Taxonomy" id="177413"/>
    <lineage>
        <taxon>Bacteria</taxon>
        <taxon>Pseudomonadati</taxon>
        <taxon>Pseudomonadota</taxon>
        <taxon>Alphaproteobacteria</taxon>
        <taxon>Hyphomicrobiales</taxon>
        <taxon>Xanthobacteraceae</taxon>
        <taxon>Ancylobacter</taxon>
    </lineage>
</organism>
<evidence type="ECO:0000256" key="1">
    <source>
        <dbReference type="SAM" id="MobiDB-lite"/>
    </source>
</evidence>
<feature type="region of interest" description="Disordered" evidence="1">
    <location>
        <begin position="102"/>
        <end position="121"/>
    </location>
</feature>
<reference evidence="3" key="1">
    <citation type="submission" date="2016-10" db="EMBL/GenBank/DDBJ databases">
        <authorList>
            <person name="Varghese N."/>
            <person name="Submissions S."/>
        </authorList>
    </citation>
    <scope>NUCLEOTIDE SEQUENCE [LARGE SCALE GENOMIC DNA]</scope>
    <source>
        <strain evidence="3">CGMCC 1.1761</strain>
    </source>
</reference>
<sequence>MKLNRNLTALALIGAGLSGWLLLREDDPARTARLKCEIHLEAATGHDLSAGEVASMGVTGDAHNGKVQGAFMRSDELRSAVCEFENGGTRRVVIDGKSWPHAAPAANAAEPPSASGEVKAL</sequence>
<proteinExistence type="predicted"/>
<evidence type="ECO:0000313" key="2">
    <source>
        <dbReference type="EMBL" id="SCW96136.1"/>
    </source>
</evidence>
<dbReference type="RefSeq" id="WP_205409370.1">
    <property type="nucleotide sequence ID" value="NZ_FMTP01000011.1"/>
</dbReference>
<gene>
    <name evidence="2" type="ORF">SAMN05660859_0168</name>
</gene>
<name>A0A1G4UR59_9HYPH</name>
<feature type="compositionally biased region" description="Low complexity" evidence="1">
    <location>
        <begin position="102"/>
        <end position="114"/>
    </location>
</feature>
<accession>A0A1G4UR59</accession>
<dbReference type="AlphaFoldDB" id="A0A1G4UR59"/>
<evidence type="ECO:0000313" key="3">
    <source>
        <dbReference type="Proteomes" id="UP000198889"/>
    </source>
</evidence>